<gene>
    <name evidence="1" type="ORF">OVY01_13505</name>
</gene>
<proteinExistence type="predicted"/>
<comment type="caution">
    <text evidence="1">The sequence shown here is derived from an EMBL/GenBank/DDBJ whole genome shotgun (WGS) entry which is preliminary data.</text>
</comment>
<organism evidence="1 2">
    <name type="scientific">Robbsia betulipollinis</name>
    <dbReference type="NCBI Taxonomy" id="2981849"/>
    <lineage>
        <taxon>Bacteria</taxon>
        <taxon>Pseudomonadati</taxon>
        <taxon>Pseudomonadota</taxon>
        <taxon>Betaproteobacteria</taxon>
        <taxon>Burkholderiales</taxon>
        <taxon>Burkholderiaceae</taxon>
        <taxon>Robbsia</taxon>
    </lineage>
</organism>
<dbReference type="Proteomes" id="UP001082899">
    <property type="component" value="Unassembled WGS sequence"/>
</dbReference>
<keyword evidence="2" id="KW-1185">Reference proteome</keyword>
<name>A0ABT3ZQM5_9BURK</name>
<evidence type="ECO:0000313" key="1">
    <source>
        <dbReference type="EMBL" id="MCY0388235.1"/>
    </source>
</evidence>
<protein>
    <submittedName>
        <fullName evidence="1">Uncharacterized protein</fullName>
    </submittedName>
</protein>
<sequence>MTDTKQQTTTAPRWQIRDQAGRALCDYVSHPIAIEMLSVFQHHAIPVTLRLVQGGA</sequence>
<reference evidence="1" key="1">
    <citation type="submission" date="2022-11" db="EMBL/GenBank/DDBJ databases">
        <title>Robbsia betulipollinis sp. nov., isolated from pollen of birch (Betula pendula).</title>
        <authorList>
            <person name="Shi H."/>
            <person name="Ambika Manirajan B."/>
            <person name="Ratering S."/>
            <person name="Geissler-Plaum R."/>
            <person name="Schnell S."/>
        </authorList>
    </citation>
    <scope>NUCLEOTIDE SEQUENCE</scope>
    <source>
        <strain evidence="1">Bb-Pol-6</strain>
    </source>
</reference>
<accession>A0ABT3ZQM5</accession>
<dbReference type="RefSeq" id="WP_267848129.1">
    <property type="nucleotide sequence ID" value="NZ_JAPMXC010000003.1"/>
</dbReference>
<evidence type="ECO:0000313" key="2">
    <source>
        <dbReference type="Proteomes" id="UP001082899"/>
    </source>
</evidence>
<dbReference type="EMBL" id="JAPMXC010000003">
    <property type="protein sequence ID" value="MCY0388235.1"/>
    <property type="molecule type" value="Genomic_DNA"/>
</dbReference>